<protein>
    <submittedName>
        <fullName evidence="1">Uncharacterized protein</fullName>
    </submittedName>
</protein>
<reference evidence="1" key="1">
    <citation type="submission" date="2019-12" db="EMBL/GenBank/DDBJ databases">
        <title>Microbes associate with the intestines of laboratory mice.</title>
        <authorList>
            <person name="Navarre W."/>
            <person name="Wong E."/>
        </authorList>
    </citation>
    <scope>NUCLEOTIDE SEQUENCE</scope>
    <source>
        <strain evidence="1">NM79_F5</strain>
    </source>
</reference>
<evidence type="ECO:0000313" key="2">
    <source>
        <dbReference type="Proteomes" id="UP000656077"/>
    </source>
</evidence>
<gene>
    <name evidence="1" type="ORF">GKZ28_27290</name>
</gene>
<sequence>MGIKPHQNQVSLDIEYHGIKSIGKIVRIYNNEETINVIWDGKQTAFYYKNVELAE</sequence>
<dbReference type="EMBL" id="WSRQ01000122">
    <property type="protein sequence ID" value="MVX67335.1"/>
    <property type="molecule type" value="Genomic_DNA"/>
</dbReference>
<accession>A0A964RT81</accession>
<dbReference type="AlphaFoldDB" id="A0A964RT81"/>
<dbReference type="Proteomes" id="UP000656077">
    <property type="component" value="Unassembled WGS sequence"/>
</dbReference>
<name>A0A964RT81_9CLOT</name>
<proteinExistence type="predicted"/>
<evidence type="ECO:0000313" key="1">
    <source>
        <dbReference type="EMBL" id="MVX67335.1"/>
    </source>
</evidence>
<organism evidence="1 2">
    <name type="scientific">Clostridium chromiireducens</name>
    <dbReference type="NCBI Taxonomy" id="225345"/>
    <lineage>
        <taxon>Bacteria</taxon>
        <taxon>Bacillati</taxon>
        <taxon>Bacillota</taxon>
        <taxon>Clostridia</taxon>
        <taxon>Eubacteriales</taxon>
        <taxon>Clostridiaceae</taxon>
        <taxon>Clostridium</taxon>
    </lineage>
</organism>
<comment type="caution">
    <text evidence="1">The sequence shown here is derived from an EMBL/GenBank/DDBJ whole genome shotgun (WGS) entry which is preliminary data.</text>
</comment>